<proteinExistence type="predicted"/>
<evidence type="ECO:0000313" key="7">
    <source>
        <dbReference type="EMBL" id="ORY06952.1"/>
    </source>
</evidence>
<feature type="compositionally biased region" description="Basic and acidic residues" evidence="5">
    <location>
        <begin position="35"/>
        <end position="49"/>
    </location>
</feature>
<sequence length="276" mass="30435">MAPKQNKPEAYHQIPSQEVDDPEASTSENSTLIHEQLRDCEDSEIETHNSSHPSSFTSPLSESHNVFPIEEAPTIVDNEPHLNPTSNHNQDQTATLPVTTDGVFANIPAKPTPDTNKIENLPTYEEASRDSAPTYFGTTTLLAPIGDEFFVEGLPVGNIFSFLWSMLVSMCFQFIGFLLTYLLHTSHAAKNGSAAGLGFTLIQFGFYLRGKAYEDDPFGSPDSTGNPSVGNGDLHSVWISYFMMILGWLLVIRSTSEYIRVRKLEVTMLSTPESAV</sequence>
<dbReference type="GO" id="GO:0005783">
    <property type="term" value="C:endoplasmic reticulum"/>
    <property type="evidence" value="ECO:0007669"/>
    <property type="project" value="TreeGrafter"/>
</dbReference>
<dbReference type="GO" id="GO:0016020">
    <property type="term" value="C:membrane"/>
    <property type="evidence" value="ECO:0007669"/>
    <property type="project" value="UniProtKB-SubCell"/>
</dbReference>
<feature type="transmembrane region" description="Helical" evidence="6">
    <location>
        <begin position="194"/>
        <end position="210"/>
    </location>
</feature>
<dbReference type="InParanoid" id="A0A1Y1Z9L5"/>
<feature type="transmembrane region" description="Helical" evidence="6">
    <location>
        <begin position="235"/>
        <end position="252"/>
    </location>
</feature>
<dbReference type="PANTHER" id="PTHR13396">
    <property type="entry name" value="NEDD4 FAMILY INTERACTING PROTEIN 1/2"/>
    <property type="match status" value="1"/>
</dbReference>
<comment type="subcellular location">
    <subcellularLocation>
        <location evidence="1">Membrane</location>
        <topology evidence="1">Multi-pass membrane protein</topology>
    </subcellularLocation>
</comment>
<evidence type="ECO:0000256" key="2">
    <source>
        <dbReference type="ARBA" id="ARBA00022692"/>
    </source>
</evidence>
<dbReference type="GO" id="GO:0030001">
    <property type="term" value="P:metal ion transport"/>
    <property type="evidence" value="ECO:0007669"/>
    <property type="project" value="InterPro"/>
</dbReference>
<dbReference type="GO" id="GO:0031398">
    <property type="term" value="P:positive regulation of protein ubiquitination"/>
    <property type="evidence" value="ECO:0007669"/>
    <property type="project" value="TreeGrafter"/>
</dbReference>
<feature type="compositionally biased region" description="Polar residues" evidence="5">
    <location>
        <begin position="24"/>
        <end position="33"/>
    </location>
</feature>
<dbReference type="FunCoup" id="A0A1Y1Z9L5">
    <property type="interactions" value="226"/>
</dbReference>
<keyword evidence="2 6" id="KW-0812">Transmembrane</keyword>
<dbReference type="GO" id="GO:0005794">
    <property type="term" value="C:Golgi apparatus"/>
    <property type="evidence" value="ECO:0007669"/>
    <property type="project" value="TreeGrafter"/>
</dbReference>
<dbReference type="GO" id="GO:0006511">
    <property type="term" value="P:ubiquitin-dependent protein catabolic process"/>
    <property type="evidence" value="ECO:0007669"/>
    <property type="project" value="TreeGrafter"/>
</dbReference>
<keyword evidence="3 6" id="KW-1133">Transmembrane helix</keyword>
<evidence type="ECO:0000256" key="5">
    <source>
        <dbReference type="SAM" id="MobiDB-lite"/>
    </source>
</evidence>
<protein>
    <recommendedName>
        <fullName evidence="9">Metal homeostatis protein bsd2</fullName>
    </recommendedName>
</protein>
<dbReference type="Proteomes" id="UP000193498">
    <property type="component" value="Unassembled WGS sequence"/>
</dbReference>
<evidence type="ECO:0000256" key="3">
    <source>
        <dbReference type="ARBA" id="ARBA00022989"/>
    </source>
</evidence>
<feature type="region of interest" description="Disordered" evidence="5">
    <location>
        <begin position="1"/>
        <end position="61"/>
    </location>
</feature>
<reference evidence="7 8" key="1">
    <citation type="submission" date="2016-07" db="EMBL/GenBank/DDBJ databases">
        <title>Pervasive Adenine N6-methylation of Active Genes in Fungi.</title>
        <authorList>
            <consortium name="DOE Joint Genome Institute"/>
            <person name="Mondo S.J."/>
            <person name="Dannebaum R.O."/>
            <person name="Kuo R.C."/>
            <person name="Labutti K."/>
            <person name="Haridas S."/>
            <person name="Kuo A."/>
            <person name="Salamov A."/>
            <person name="Ahrendt S.R."/>
            <person name="Lipzen A."/>
            <person name="Sullivan W."/>
            <person name="Andreopoulos W.B."/>
            <person name="Clum A."/>
            <person name="Lindquist E."/>
            <person name="Daum C."/>
            <person name="Ramamoorthy G.K."/>
            <person name="Gryganskyi A."/>
            <person name="Culley D."/>
            <person name="Magnuson J.K."/>
            <person name="James T.Y."/>
            <person name="O'Malley M.A."/>
            <person name="Stajich J.E."/>
            <person name="Spatafora J.W."/>
            <person name="Visel A."/>
            <person name="Grigoriev I.V."/>
        </authorList>
    </citation>
    <scope>NUCLEOTIDE SEQUENCE [LARGE SCALE GENOMIC DNA]</scope>
    <source>
        <strain evidence="7 8">CBS 931.73</strain>
    </source>
</reference>
<dbReference type="InterPro" id="IPR019325">
    <property type="entry name" value="NEDD4/Bsd2"/>
</dbReference>
<evidence type="ECO:0000256" key="1">
    <source>
        <dbReference type="ARBA" id="ARBA00004141"/>
    </source>
</evidence>
<dbReference type="STRING" id="1314790.A0A1Y1Z9L5"/>
<keyword evidence="4 6" id="KW-0472">Membrane</keyword>
<dbReference type="Pfam" id="PF10176">
    <property type="entry name" value="NEDD4_Bsd2"/>
    <property type="match status" value="1"/>
</dbReference>
<accession>A0A1Y1Z9L5</accession>
<dbReference type="GO" id="GO:0007034">
    <property type="term" value="P:vacuolar transport"/>
    <property type="evidence" value="ECO:0007669"/>
    <property type="project" value="InterPro"/>
</dbReference>
<dbReference type="PANTHER" id="PTHR13396:SF5">
    <property type="entry name" value="NEDD4 FAMILY INTERACTING PROTEIN"/>
    <property type="match status" value="1"/>
</dbReference>
<comment type="caution">
    <text evidence="7">The sequence shown here is derived from an EMBL/GenBank/DDBJ whole genome shotgun (WGS) entry which is preliminary data.</text>
</comment>
<feature type="compositionally biased region" description="Low complexity" evidence="5">
    <location>
        <begin position="50"/>
        <end position="61"/>
    </location>
</feature>
<dbReference type="AlphaFoldDB" id="A0A1Y1Z9L5"/>
<feature type="transmembrane region" description="Helical" evidence="6">
    <location>
        <begin position="162"/>
        <end position="182"/>
    </location>
</feature>
<dbReference type="EMBL" id="MCFE01000012">
    <property type="protein sequence ID" value="ORY06952.1"/>
    <property type="molecule type" value="Genomic_DNA"/>
</dbReference>
<evidence type="ECO:0000256" key="6">
    <source>
        <dbReference type="SAM" id="Phobius"/>
    </source>
</evidence>
<organism evidence="7 8">
    <name type="scientific">Basidiobolus meristosporus CBS 931.73</name>
    <dbReference type="NCBI Taxonomy" id="1314790"/>
    <lineage>
        <taxon>Eukaryota</taxon>
        <taxon>Fungi</taxon>
        <taxon>Fungi incertae sedis</taxon>
        <taxon>Zoopagomycota</taxon>
        <taxon>Entomophthoromycotina</taxon>
        <taxon>Basidiobolomycetes</taxon>
        <taxon>Basidiobolales</taxon>
        <taxon>Basidiobolaceae</taxon>
        <taxon>Basidiobolus</taxon>
    </lineage>
</organism>
<evidence type="ECO:0000256" key="4">
    <source>
        <dbReference type="ARBA" id="ARBA00023136"/>
    </source>
</evidence>
<keyword evidence="8" id="KW-1185">Reference proteome</keyword>
<evidence type="ECO:0008006" key="9">
    <source>
        <dbReference type="Google" id="ProtNLM"/>
    </source>
</evidence>
<dbReference type="CDD" id="cd22212">
    <property type="entry name" value="NDFIP-like"/>
    <property type="match status" value="1"/>
</dbReference>
<gene>
    <name evidence="7" type="ORF">K493DRAFT_9288</name>
</gene>
<evidence type="ECO:0000313" key="8">
    <source>
        <dbReference type="Proteomes" id="UP000193498"/>
    </source>
</evidence>
<dbReference type="OrthoDB" id="10003116at2759"/>
<name>A0A1Y1Z9L5_9FUNG</name>
<dbReference type="GO" id="GO:0048471">
    <property type="term" value="C:perinuclear region of cytoplasm"/>
    <property type="evidence" value="ECO:0007669"/>
    <property type="project" value="TreeGrafter"/>
</dbReference>
<feature type="compositionally biased region" description="Basic and acidic residues" evidence="5">
    <location>
        <begin position="1"/>
        <end position="10"/>
    </location>
</feature>